<evidence type="ECO:0000313" key="1">
    <source>
        <dbReference type="EMBL" id="KAJ8607992.1"/>
    </source>
</evidence>
<keyword evidence="2" id="KW-1185">Reference proteome</keyword>
<protein>
    <recommendedName>
        <fullName evidence="3">Glycosyl transferase CAP10 domain-containing protein</fullName>
    </recommendedName>
</protein>
<dbReference type="EMBL" id="JAQMWT010000186">
    <property type="protein sequence ID" value="KAJ8607992.1"/>
    <property type="molecule type" value="Genomic_DNA"/>
</dbReference>
<name>A0AAD7UJT3_9STRA</name>
<dbReference type="Proteomes" id="UP001230188">
    <property type="component" value="Unassembled WGS sequence"/>
</dbReference>
<proteinExistence type="predicted"/>
<evidence type="ECO:0008006" key="3">
    <source>
        <dbReference type="Google" id="ProtNLM"/>
    </source>
</evidence>
<accession>A0AAD7UJT3</accession>
<evidence type="ECO:0000313" key="2">
    <source>
        <dbReference type="Proteomes" id="UP001230188"/>
    </source>
</evidence>
<gene>
    <name evidence="1" type="ORF">CTAYLR_008236</name>
</gene>
<dbReference type="AlphaFoldDB" id="A0AAD7UJT3"/>
<comment type="caution">
    <text evidence="1">The sequence shown here is derived from an EMBL/GenBank/DDBJ whole genome shotgun (WGS) entry which is preliminary data.</text>
</comment>
<sequence>MMLRSAVGQDKAMLYAGVVRELERSVEAYPQRSGFEEAAEVVRALANDLRSESLFVVSNRVFAFKRFVDVSKRRKHAATLLAMKHLGHALPSAAYAVNAMSTGDIAEFARQDVPIAVISKKYGYNMPGILVPNPFFAEGDLRKWTRQSRELKTAAEAAPWYDRDPRLFWRGNIGSHGEDCERDSGNYARFAAVSLSAENASLFDVKCNKCRPANDTTCAPYDSTMRALLKGGIRNVQDPAWVEARDYVRYRAVLNLPGTTSGGYSRNLNHLWALGAVVALWNTSVVEWYYPSLRTGTTHLVLDKTNAAEAMDRLRRGLFDVPALLDGAKRVRDSLVCGECQARYILDMLAAILCRRPPLHWRRLCGRPR</sequence>
<reference evidence="1" key="1">
    <citation type="submission" date="2023-01" db="EMBL/GenBank/DDBJ databases">
        <title>Metagenome sequencing of chrysophaentin producing Chrysophaeum taylorii.</title>
        <authorList>
            <person name="Davison J."/>
            <person name="Bewley C."/>
        </authorList>
    </citation>
    <scope>NUCLEOTIDE SEQUENCE</scope>
    <source>
        <strain evidence="1">NIES-1699</strain>
    </source>
</reference>
<organism evidence="1 2">
    <name type="scientific">Chrysophaeum taylorii</name>
    <dbReference type="NCBI Taxonomy" id="2483200"/>
    <lineage>
        <taxon>Eukaryota</taxon>
        <taxon>Sar</taxon>
        <taxon>Stramenopiles</taxon>
        <taxon>Ochrophyta</taxon>
        <taxon>Pelagophyceae</taxon>
        <taxon>Pelagomonadales</taxon>
        <taxon>Pelagomonadaceae</taxon>
        <taxon>Chrysophaeum</taxon>
    </lineage>
</organism>